<dbReference type="GO" id="GO:0003743">
    <property type="term" value="F:translation initiation factor activity"/>
    <property type="evidence" value="ECO:0007669"/>
    <property type="project" value="UniProtKB-KW"/>
</dbReference>
<dbReference type="AlphaFoldDB" id="A0A834EF03"/>
<gene>
    <name evidence="1" type="ORF">HJG60_004354</name>
</gene>
<protein>
    <submittedName>
        <fullName evidence="1">Eukaryotic translation initiation factor 4B</fullName>
    </submittedName>
</protein>
<accession>A0A834EF03</accession>
<dbReference type="EMBL" id="JABVXQ010000003">
    <property type="protein sequence ID" value="KAF6118450.1"/>
    <property type="molecule type" value="Genomic_DNA"/>
</dbReference>
<comment type="caution">
    <text evidence="1">The sequence shown here is derived from an EMBL/GenBank/DDBJ whole genome shotgun (WGS) entry which is preliminary data.</text>
</comment>
<evidence type="ECO:0000313" key="1">
    <source>
        <dbReference type="EMBL" id="KAF6118450.1"/>
    </source>
</evidence>
<name>A0A834EF03_9CHIR</name>
<keyword evidence="1" id="KW-0648">Protein biosynthesis</keyword>
<organism evidence="1 2">
    <name type="scientific">Phyllostomus discolor</name>
    <name type="common">pale spear-nosed bat</name>
    <dbReference type="NCBI Taxonomy" id="89673"/>
    <lineage>
        <taxon>Eukaryota</taxon>
        <taxon>Metazoa</taxon>
        <taxon>Chordata</taxon>
        <taxon>Craniata</taxon>
        <taxon>Vertebrata</taxon>
        <taxon>Euteleostomi</taxon>
        <taxon>Mammalia</taxon>
        <taxon>Eutheria</taxon>
        <taxon>Laurasiatheria</taxon>
        <taxon>Chiroptera</taxon>
        <taxon>Yangochiroptera</taxon>
        <taxon>Phyllostomidae</taxon>
        <taxon>Phyllostominae</taxon>
        <taxon>Phyllostomus</taxon>
    </lineage>
</organism>
<keyword evidence="1" id="KW-0396">Initiation factor</keyword>
<reference evidence="1 2" key="1">
    <citation type="journal article" date="2020" name="Nature">
        <title>Six reference-quality genomes reveal evolution of bat adaptations.</title>
        <authorList>
            <person name="Jebb D."/>
            <person name="Huang Z."/>
            <person name="Pippel M."/>
            <person name="Hughes G.M."/>
            <person name="Lavrichenko K."/>
            <person name="Devanna P."/>
            <person name="Winkler S."/>
            <person name="Jermiin L.S."/>
            <person name="Skirmuntt E.C."/>
            <person name="Katzourakis A."/>
            <person name="Burkitt-Gray L."/>
            <person name="Ray D.A."/>
            <person name="Sullivan K.A.M."/>
            <person name="Roscito J.G."/>
            <person name="Kirilenko B.M."/>
            <person name="Davalos L.M."/>
            <person name="Corthals A.P."/>
            <person name="Power M.L."/>
            <person name="Jones G."/>
            <person name="Ransome R.D."/>
            <person name="Dechmann D.K.N."/>
            <person name="Locatelli A.G."/>
            <person name="Puechmaille S.J."/>
            <person name="Fedrigo O."/>
            <person name="Jarvis E.D."/>
            <person name="Hiller M."/>
            <person name="Vernes S.C."/>
            <person name="Myers E.W."/>
            <person name="Teeling E.C."/>
        </authorList>
    </citation>
    <scope>NUCLEOTIDE SEQUENCE [LARGE SCALE GENOMIC DNA]</scope>
    <source>
        <strain evidence="1">Bat1K_MPI-CBG_1</strain>
    </source>
</reference>
<proteinExistence type="predicted"/>
<evidence type="ECO:0000313" key="2">
    <source>
        <dbReference type="Proteomes" id="UP000664940"/>
    </source>
</evidence>
<dbReference type="Proteomes" id="UP000664940">
    <property type="component" value="Unassembled WGS sequence"/>
</dbReference>
<sequence length="78" mass="8945">MAKRIKTPDLHLSQRNLKKIQPLSSVLQASMLLSQLMVKMKTRKKITPNRPLHPVLSPSLSLPWNIESKSNLYPDKTK</sequence>